<gene>
    <name evidence="1" type="ORF">HAKA00212_LOCUS14806</name>
</gene>
<reference evidence="1" key="1">
    <citation type="submission" date="2021-01" db="EMBL/GenBank/DDBJ databases">
        <authorList>
            <person name="Corre E."/>
            <person name="Pelletier E."/>
            <person name="Niang G."/>
            <person name="Scheremetjew M."/>
            <person name="Finn R."/>
            <person name="Kale V."/>
            <person name="Holt S."/>
            <person name="Cochrane G."/>
            <person name="Meng A."/>
            <person name="Brown T."/>
            <person name="Cohen L."/>
        </authorList>
    </citation>
    <scope>NUCLEOTIDE SEQUENCE</scope>
    <source>
        <strain evidence="1">CCMP3107</strain>
    </source>
</reference>
<evidence type="ECO:0000313" key="1">
    <source>
        <dbReference type="EMBL" id="CAE0636046.1"/>
    </source>
</evidence>
<evidence type="ECO:0008006" key="2">
    <source>
        <dbReference type="Google" id="ProtNLM"/>
    </source>
</evidence>
<proteinExistence type="predicted"/>
<organism evidence="1">
    <name type="scientific">Heterosigma akashiwo</name>
    <name type="common">Chromophytic alga</name>
    <name type="synonym">Heterosigma carterae</name>
    <dbReference type="NCBI Taxonomy" id="2829"/>
    <lineage>
        <taxon>Eukaryota</taxon>
        <taxon>Sar</taxon>
        <taxon>Stramenopiles</taxon>
        <taxon>Ochrophyta</taxon>
        <taxon>Raphidophyceae</taxon>
        <taxon>Chattonellales</taxon>
        <taxon>Chattonellaceae</taxon>
        <taxon>Heterosigma</taxon>
    </lineage>
</organism>
<dbReference type="EMBL" id="HBIU01032068">
    <property type="protein sequence ID" value="CAE0636046.1"/>
    <property type="molecule type" value="Transcribed_RNA"/>
</dbReference>
<protein>
    <recommendedName>
        <fullName evidence="2">N-acetyltransferase domain-containing protein</fullName>
    </recommendedName>
</protein>
<name>A0A7S3XYW3_HETAK</name>
<sequence length="191" mass="20764">MQKNLTTTTNYSSNAALLEGYTVHSLNREDDISLLLQEAAEFSSQTVFQGMDLQPEIQRVKELSLGDTIILRKSDPSKPENLATHGNICGLAVCHWGPGSEADTGEMYIRFAAARDADAFAALLAAAEAGARGLGLHALCGGVNLGRVDAFKIMMNANFGIVSNHLSMERDAETNVGSWDTPHHFVIDEWW</sequence>
<dbReference type="AlphaFoldDB" id="A0A7S3XYW3"/>
<accession>A0A7S3XYW3</accession>